<dbReference type="PANTHER" id="PTHR16223:SF185">
    <property type="entry name" value="OS04G0631600 PROTEIN"/>
    <property type="match status" value="1"/>
</dbReference>
<comment type="subcellular location">
    <subcellularLocation>
        <location evidence="1">Nucleus</location>
    </subcellularLocation>
</comment>
<dbReference type="SMART" id="SM00353">
    <property type="entry name" value="HLH"/>
    <property type="match status" value="1"/>
</dbReference>
<accession>A0A9E7EW29</accession>
<sequence length="384" mass="42180">MADHQLRAGSSGSWWSAASLATPLSEVADLGGSFRWPTAADMDVFEAQSISNPHVSAPAAVGFGLSSPSLEWSQPFFCSSSSNGGRDDTSLGFHGLLQEEVISRPCVQRDSGIEDSSWSPLKTMNPSFMHDHHHHVLTSNASCELPSSTLLPGLLEPDSRLQRSFHGHHEQLQRSASSQSPQFSNETCFWNPSAGDGSNPIVKTTAGLIRSSCSTMEKRNGSEPALKKARTETPSPLPTFKVRKEKLGDRIAALQQLVSPFGKTDTASVLQEAIEYIKFLHDQVRVRLFTIIFLLSRQPMITITFLLNTHHTFVRVFQVLSAPYLKNGHQMQQVKSLDSSKDSGEQNQDLRSRGLCLVPMSSTFAVANEIPADLWTPSFIGTFR</sequence>
<evidence type="ECO:0000313" key="9">
    <source>
        <dbReference type="Proteomes" id="UP001055439"/>
    </source>
</evidence>
<evidence type="ECO:0000256" key="5">
    <source>
        <dbReference type="ARBA" id="ARBA00023242"/>
    </source>
</evidence>
<dbReference type="PANTHER" id="PTHR16223">
    <property type="entry name" value="TRANSCRIPTION FACTOR BHLH83-RELATED"/>
    <property type="match status" value="1"/>
</dbReference>
<dbReference type="OrthoDB" id="673975at2759"/>
<feature type="compositionally biased region" description="Polar residues" evidence="6">
    <location>
        <begin position="173"/>
        <end position="189"/>
    </location>
</feature>
<dbReference type="CDD" id="cd11393">
    <property type="entry name" value="bHLH_AtbHLH_like"/>
    <property type="match status" value="1"/>
</dbReference>
<keyword evidence="9" id="KW-1185">Reference proteome</keyword>
<comment type="similarity">
    <text evidence="2">Belongs to the bHLH protein family.</text>
</comment>
<dbReference type="EMBL" id="CP097503">
    <property type="protein sequence ID" value="URD83782.1"/>
    <property type="molecule type" value="Genomic_DNA"/>
</dbReference>
<dbReference type="Proteomes" id="UP001055439">
    <property type="component" value="Chromosome 10"/>
</dbReference>
<dbReference type="Gene3D" id="4.10.280.10">
    <property type="entry name" value="Helix-loop-helix DNA-binding domain"/>
    <property type="match status" value="1"/>
</dbReference>
<name>A0A9E7EW29_9LILI</name>
<protein>
    <recommendedName>
        <fullName evidence="7">BHLH domain-containing protein</fullName>
    </recommendedName>
</protein>
<organism evidence="8 9">
    <name type="scientific">Musa troglodytarum</name>
    <name type="common">fe'i banana</name>
    <dbReference type="NCBI Taxonomy" id="320322"/>
    <lineage>
        <taxon>Eukaryota</taxon>
        <taxon>Viridiplantae</taxon>
        <taxon>Streptophyta</taxon>
        <taxon>Embryophyta</taxon>
        <taxon>Tracheophyta</taxon>
        <taxon>Spermatophyta</taxon>
        <taxon>Magnoliopsida</taxon>
        <taxon>Liliopsida</taxon>
        <taxon>Zingiberales</taxon>
        <taxon>Musaceae</taxon>
        <taxon>Musa</taxon>
    </lineage>
</organism>
<dbReference type="InterPro" id="IPR045843">
    <property type="entry name" value="IND-like"/>
</dbReference>
<dbReference type="AlphaFoldDB" id="A0A9E7EW29"/>
<dbReference type="GO" id="GO:0000978">
    <property type="term" value="F:RNA polymerase II cis-regulatory region sequence-specific DNA binding"/>
    <property type="evidence" value="ECO:0007669"/>
    <property type="project" value="TreeGrafter"/>
</dbReference>
<evidence type="ECO:0000259" key="7">
    <source>
        <dbReference type="SMART" id="SM00353"/>
    </source>
</evidence>
<evidence type="ECO:0000256" key="4">
    <source>
        <dbReference type="ARBA" id="ARBA00023163"/>
    </source>
</evidence>
<keyword evidence="3" id="KW-0805">Transcription regulation</keyword>
<dbReference type="InterPro" id="IPR036638">
    <property type="entry name" value="HLH_DNA-bd_sf"/>
</dbReference>
<dbReference type="GO" id="GO:0046983">
    <property type="term" value="F:protein dimerization activity"/>
    <property type="evidence" value="ECO:0007669"/>
    <property type="project" value="InterPro"/>
</dbReference>
<dbReference type="GO" id="GO:0005634">
    <property type="term" value="C:nucleus"/>
    <property type="evidence" value="ECO:0007669"/>
    <property type="project" value="UniProtKB-SubCell"/>
</dbReference>
<evidence type="ECO:0000256" key="1">
    <source>
        <dbReference type="ARBA" id="ARBA00004123"/>
    </source>
</evidence>
<evidence type="ECO:0000256" key="3">
    <source>
        <dbReference type="ARBA" id="ARBA00023015"/>
    </source>
</evidence>
<dbReference type="SUPFAM" id="SSF47459">
    <property type="entry name" value="HLH, helix-loop-helix DNA-binding domain"/>
    <property type="match status" value="1"/>
</dbReference>
<evidence type="ECO:0000256" key="6">
    <source>
        <dbReference type="SAM" id="MobiDB-lite"/>
    </source>
</evidence>
<reference evidence="8" key="1">
    <citation type="submission" date="2022-05" db="EMBL/GenBank/DDBJ databases">
        <title>The Musa troglodytarum L. genome provides insights into the mechanism of non-climacteric behaviour and enrichment of carotenoids.</title>
        <authorList>
            <person name="Wang J."/>
        </authorList>
    </citation>
    <scope>NUCLEOTIDE SEQUENCE</scope>
    <source>
        <tissue evidence="8">Leaf</tissue>
    </source>
</reference>
<keyword evidence="5" id="KW-0539">Nucleus</keyword>
<evidence type="ECO:0000313" key="8">
    <source>
        <dbReference type="EMBL" id="URD83782.1"/>
    </source>
</evidence>
<feature type="region of interest" description="Disordered" evidence="6">
    <location>
        <begin position="215"/>
        <end position="237"/>
    </location>
</feature>
<feature type="region of interest" description="Disordered" evidence="6">
    <location>
        <begin position="166"/>
        <end position="189"/>
    </location>
</feature>
<dbReference type="Pfam" id="PF00010">
    <property type="entry name" value="HLH"/>
    <property type="match status" value="1"/>
</dbReference>
<gene>
    <name evidence="8" type="ORF">MUK42_19116</name>
</gene>
<feature type="compositionally biased region" description="Basic and acidic residues" evidence="6">
    <location>
        <begin position="216"/>
        <end position="231"/>
    </location>
</feature>
<dbReference type="InterPro" id="IPR045239">
    <property type="entry name" value="bHLH95_bHLH"/>
</dbReference>
<dbReference type="GO" id="GO:0000981">
    <property type="term" value="F:DNA-binding transcription factor activity, RNA polymerase II-specific"/>
    <property type="evidence" value="ECO:0007669"/>
    <property type="project" value="TreeGrafter"/>
</dbReference>
<evidence type="ECO:0000256" key="2">
    <source>
        <dbReference type="ARBA" id="ARBA00005510"/>
    </source>
</evidence>
<keyword evidence="4" id="KW-0804">Transcription</keyword>
<dbReference type="InterPro" id="IPR011598">
    <property type="entry name" value="bHLH_dom"/>
</dbReference>
<proteinExistence type="inferred from homology"/>
<feature type="domain" description="BHLH" evidence="7">
    <location>
        <begin position="242"/>
        <end position="286"/>
    </location>
</feature>